<dbReference type="PANTHER" id="PTHR13794">
    <property type="entry name" value="ENOLASE SUPERFAMILY, MANDELATE RACEMASE"/>
    <property type="match status" value="1"/>
</dbReference>
<dbReference type="PANTHER" id="PTHR13794:SF58">
    <property type="entry name" value="MITOCHONDRIAL ENOLASE SUPERFAMILY MEMBER 1"/>
    <property type="match status" value="1"/>
</dbReference>
<keyword evidence="9" id="KW-1185">Reference proteome</keyword>
<sequence>MSTIVSVDTGDIRFPTSLALDGSDAMNPDPDYSAAYLTIRTDAADGHEGHAFVFTIGRGNDVQVAALETLRGHLVGRDVEELLGDMGAASRLMMHDSQLRWLGPEKGVMHMAIGAAVNALWDLRAKRAGQPLWRHLASLSPEELVSLVDFRYLSDALTPEEALGILRAAEPGRADRLARLEEVGYPAYTTSPGWLGYSDEKLDRLCREAVADGFPQIKLKVGSDLDDDRRRLRIARAAVGPDFPIAIDANQRWDVSDAVDWVTALAEFDLAWIEEPTSPDDILGHAAIARGVAPVRVATGEHVQNRVVFKQLLQAGGMDVMQIDATRVGGVNENIANLLLAAKFGVPVCPHAGGVGLCEAVQHLSMFDYVAISGTMEGRMIEYVDHLHEHFVSPVVVERGRYLAPTAPGAGTEMLPESIEAYAWRGAPAEQPA</sequence>
<dbReference type="RefSeq" id="WP_153685809.1">
    <property type="nucleotide sequence ID" value="NZ_WJIF01000012.1"/>
</dbReference>
<dbReference type="SFLD" id="SFLDS00001">
    <property type="entry name" value="Enolase"/>
    <property type="match status" value="1"/>
</dbReference>
<dbReference type="InterPro" id="IPR029017">
    <property type="entry name" value="Enolase-like_N"/>
</dbReference>
<evidence type="ECO:0000256" key="4">
    <source>
        <dbReference type="ARBA" id="ARBA00022723"/>
    </source>
</evidence>
<dbReference type="EMBL" id="WJIF01000012">
    <property type="protein sequence ID" value="MRG61403.1"/>
    <property type="molecule type" value="Genomic_DNA"/>
</dbReference>
<dbReference type="InterPro" id="IPR034610">
    <property type="entry name" value="L-fuconate_dehydratase"/>
</dbReference>
<dbReference type="SFLD" id="SFLDF00111">
    <property type="entry name" value="L-fuconate_dehydratase"/>
    <property type="match status" value="1"/>
</dbReference>
<evidence type="ECO:0000256" key="2">
    <source>
        <dbReference type="ARBA" id="ARBA00001946"/>
    </source>
</evidence>
<dbReference type="InterPro" id="IPR018110">
    <property type="entry name" value="Mandel_Rmase/mucon_lact_enz_CS"/>
</dbReference>
<dbReference type="InterPro" id="IPR029065">
    <property type="entry name" value="Enolase_C-like"/>
</dbReference>
<dbReference type="GO" id="GO:0016052">
    <property type="term" value="P:carbohydrate catabolic process"/>
    <property type="evidence" value="ECO:0007669"/>
    <property type="project" value="InterPro"/>
</dbReference>
<dbReference type="InterPro" id="IPR013342">
    <property type="entry name" value="Mandelate_racemase_C"/>
</dbReference>
<evidence type="ECO:0000313" key="9">
    <source>
        <dbReference type="Proteomes" id="UP000431080"/>
    </source>
</evidence>
<dbReference type="FunFam" id="3.20.20.120:FF:000007">
    <property type="entry name" value="Mitochondrial enolase superfamily member 1"/>
    <property type="match status" value="1"/>
</dbReference>
<evidence type="ECO:0000256" key="5">
    <source>
        <dbReference type="ARBA" id="ARBA00022842"/>
    </source>
</evidence>
<dbReference type="GO" id="GO:0050023">
    <property type="term" value="F:L-fuconate dehydratase activity"/>
    <property type="evidence" value="ECO:0007669"/>
    <property type="project" value="UniProtKB-EC"/>
</dbReference>
<protein>
    <recommendedName>
        <fullName evidence="3">L-fuconate dehydratase</fullName>
        <ecNumber evidence="3">4.2.1.68</ecNumber>
    </recommendedName>
</protein>
<dbReference type="SUPFAM" id="SSF54826">
    <property type="entry name" value="Enolase N-terminal domain-like"/>
    <property type="match status" value="1"/>
</dbReference>
<feature type="domain" description="Mandelate racemase/muconate lactonizing enzyme C-terminal" evidence="7">
    <location>
        <begin position="199"/>
        <end position="295"/>
    </location>
</feature>
<evidence type="ECO:0000259" key="7">
    <source>
        <dbReference type="SMART" id="SM00922"/>
    </source>
</evidence>
<dbReference type="PROSITE" id="PS00909">
    <property type="entry name" value="MR_MLE_2"/>
    <property type="match status" value="1"/>
</dbReference>
<evidence type="ECO:0000256" key="1">
    <source>
        <dbReference type="ARBA" id="ARBA00001737"/>
    </source>
</evidence>
<reference evidence="8 9" key="1">
    <citation type="submission" date="2019-10" db="EMBL/GenBank/DDBJ databases">
        <authorList>
            <person name="Nie G."/>
            <person name="Ming H."/>
            <person name="Yi B."/>
        </authorList>
    </citation>
    <scope>NUCLEOTIDE SEQUENCE [LARGE SCALE GENOMIC DNA]</scope>
    <source>
        <strain evidence="8 9">CFH 90414</strain>
    </source>
</reference>
<dbReference type="InterPro" id="IPR013341">
    <property type="entry name" value="Mandelate_racemase_N_dom"/>
</dbReference>
<dbReference type="Gene3D" id="3.20.20.120">
    <property type="entry name" value="Enolase-like C-terminal domain"/>
    <property type="match status" value="1"/>
</dbReference>
<dbReference type="SMART" id="SM00922">
    <property type="entry name" value="MR_MLE"/>
    <property type="match status" value="1"/>
</dbReference>
<dbReference type="Proteomes" id="UP000431080">
    <property type="component" value="Unassembled WGS sequence"/>
</dbReference>
<dbReference type="AlphaFoldDB" id="A0A6I2FHH4"/>
<gene>
    <name evidence="8" type="ORF">GE115_16220</name>
</gene>
<dbReference type="Gene3D" id="3.30.390.10">
    <property type="entry name" value="Enolase-like, N-terminal domain"/>
    <property type="match status" value="1"/>
</dbReference>
<accession>A0A6I2FHH4</accession>
<keyword evidence="6" id="KW-0456">Lyase</keyword>
<dbReference type="SFLD" id="SFLDG00179">
    <property type="entry name" value="mandelate_racemase"/>
    <property type="match status" value="1"/>
</dbReference>
<comment type="catalytic activity">
    <reaction evidence="1">
        <text>L-fuconate = 2-dehydro-3-deoxy-L-fuconate + H2O</text>
        <dbReference type="Rhea" id="RHEA:22772"/>
        <dbReference type="ChEBI" id="CHEBI:15377"/>
        <dbReference type="ChEBI" id="CHEBI:21291"/>
        <dbReference type="ChEBI" id="CHEBI:37448"/>
        <dbReference type="EC" id="4.2.1.68"/>
    </reaction>
</comment>
<organism evidence="8 9">
    <name type="scientific">Agromyces agglutinans</name>
    <dbReference type="NCBI Taxonomy" id="2662258"/>
    <lineage>
        <taxon>Bacteria</taxon>
        <taxon>Bacillati</taxon>
        <taxon>Actinomycetota</taxon>
        <taxon>Actinomycetes</taxon>
        <taxon>Micrococcales</taxon>
        <taxon>Microbacteriaceae</taxon>
        <taxon>Agromyces</taxon>
    </lineage>
</organism>
<dbReference type="Pfam" id="PF13378">
    <property type="entry name" value="MR_MLE_C"/>
    <property type="match status" value="1"/>
</dbReference>
<comment type="cofactor">
    <cofactor evidence="2">
        <name>Mg(2+)</name>
        <dbReference type="ChEBI" id="CHEBI:18420"/>
    </cofactor>
</comment>
<evidence type="ECO:0000256" key="3">
    <source>
        <dbReference type="ARBA" id="ARBA00013142"/>
    </source>
</evidence>
<proteinExistence type="predicted"/>
<dbReference type="InterPro" id="IPR046945">
    <property type="entry name" value="RHMD-like"/>
</dbReference>
<dbReference type="GO" id="GO:0000287">
    <property type="term" value="F:magnesium ion binding"/>
    <property type="evidence" value="ECO:0007669"/>
    <property type="project" value="TreeGrafter"/>
</dbReference>
<evidence type="ECO:0000256" key="6">
    <source>
        <dbReference type="ARBA" id="ARBA00023239"/>
    </source>
</evidence>
<dbReference type="GO" id="GO:0009063">
    <property type="term" value="P:amino acid catabolic process"/>
    <property type="evidence" value="ECO:0007669"/>
    <property type="project" value="InterPro"/>
</dbReference>
<dbReference type="EC" id="4.2.1.68" evidence="3"/>
<dbReference type="InterPro" id="IPR036849">
    <property type="entry name" value="Enolase-like_C_sf"/>
</dbReference>
<dbReference type="SUPFAM" id="SSF51604">
    <property type="entry name" value="Enolase C-terminal domain-like"/>
    <property type="match status" value="1"/>
</dbReference>
<dbReference type="Pfam" id="PF02746">
    <property type="entry name" value="MR_MLE_N"/>
    <property type="match status" value="1"/>
</dbReference>
<comment type="caution">
    <text evidence="8">The sequence shown here is derived from an EMBL/GenBank/DDBJ whole genome shotgun (WGS) entry which is preliminary data.</text>
</comment>
<name>A0A6I2FHH4_9MICO</name>
<keyword evidence="5" id="KW-0460">Magnesium</keyword>
<keyword evidence="4" id="KW-0479">Metal-binding</keyword>
<evidence type="ECO:0000313" key="8">
    <source>
        <dbReference type="EMBL" id="MRG61403.1"/>
    </source>
</evidence>